<dbReference type="Pfam" id="PF00849">
    <property type="entry name" value="PseudoU_synth_2"/>
    <property type="match status" value="1"/>
</dbReference>
<dbReference type="EMBL" id="EF678647">
    <property type="protein sequence ID" value="ABR18382.1"/>
    <property type="molecule type" value="mRNA"/>
</dbReference>
<feature type="region of interest" description="Disordered" evidence="2">
    <location>
        <begin position="1"/>
        <end position="37"/>
    </location>
</feature>
<organism evidence="4">
    <name type="scientific">Picea sitchensis</name>
    <name type="common">Sitka spruce</name>
    <name type="synonym">Pinus sitchensis</name>
    <dbReference type="NCBI Taxonomy" id="3332"/>
    <lineage>
        <taxon>Eukaryota</taxon>
        <taxon>Viridiplantae</taxon>
        <taxon>Streptophyta</taxon>
        <taxon>Embryophyta</taxon>
        <taxon>Tracheophyta</taxon>
        <taxon>Spermatophyta</taxon>
        <taxon>Pinopsida</taxon>
        <taxon>Pinidae</taxon>
        <taxon>Conifers I</taxon>
        <taxon>Pinales</taxon>
        <taxon>Pinaceae</taxon>
        <taxon>Picea</taxon>
    </lineage>
</organism>
<evidence type="ECO:0000259" key="3">
    <source>
        <dbReference type="Pfam" id="PF00849"/>
    </source>
</evidence>
<dbReference type="AlphaFoldDB" id="B8LRV2"/>
<dbReference type="InterPro" id="IPR020103">
    <property type="entry name" value="PsdUridine_synth_cat_dom_sf"/>
</dbReference>
<dbReference type="SUPFAM" id="SSF55120">
    <property type="entry name" value="Pseudouridine synthase"/>
    <property type="match status" value="1"/>
</dbReference>
<feature type="domain" description="Pseudouridine synthase RsuA/RluA-like" evidence="3">
    <location>
        <begin position="72"/>
        <end position="300"/>
    </location>
</feature>
<dbReference type="GO" id="GO:0003723">
    <property type="term" value="F:RNA binding"/>
    <property type="evidence" value="ECO:0007669"/>
    <property type="project" value="InterPro"/>
</dbReference>
<dbReference type="GO" id="GO:0009982">
    <property type="term" value="F:pseudouridine synthase activity"/>
    <property type="evidence" value="ECO:0007669"/>
    <property type="project" value="InterPro"/>
</dbReference>
<dbReference type="InterPro" id="IPR006224">
    <property type="entry name" value="PsdUridine_synth_RluA-like_CS"/>
</dbReference>
<evidence type="ECO:0000313" key="4">
    <source>
        <dbReference type="EMBL" id="ABR18382.1"/>
    </source>
</evidence>
<dbReference type="GO" id="GO:0000455">
    <property type="term" value="P:enzyme-directed rRNA pseudouridine synthesis"/>
    <property type="evidence" value="ECO:0007669"/>
    <property type="project" value="TreeGrafter"/>
</dbReference>
<protein>
    <recommendedName>
        <fullName evidence="3">Pseudouridine synthase RsuA/RluA-like domain-containing protein</fullName>
    </recommendedName>
</protein>
<dbReference type="CDD" id="cd02869">
    <property type="entry name" value="PseudoU_synth_RluA_like"/>
    <property type="match status" value="1"/>
</dbReference>
<name>B8LRV2_PICSI</name>
<sequence>MEETKDGQTSSHTQMDYNTVPENEDFPKPLSQPPPELSRQVEYDRAMRAEAAVKAGPALSRNEFIYEDEWMIAVNKPSGVYCEHVLSSIPELLASSPSSAGAANDVNPLELHLANRLDRDTSGVMVITKLHKIAGQLVKAFTDRKVRKTYLALCIGPAPKWNNIYIESGHGRSKFGAWRVYSRTDVGRILPGGTVVREMATHLKVLAVNANHRMHRDSVDKAQNSSQGIAFDLKEDRFATVGDNGSTDSIEKVVVTEQNSKAPGQDRDIVSSPNIRKNDEVLIRASPLSGRTHQIRLHCQYMGLPIRGDVKYEGPHIWKGITYANHALHAESLCFEHPVTNNMVKFHAPLPQWVMEAY</sequence>
<dbReference type="Gene3D" id="3.30.2350.10">
    <property type="entry name" value="Pseudouridine synthase"/>
    <property type="match status" value="2"/>
</dbReference>
<dbReference type="InterPro" id="IPR050188">
    <property type="entry name" value="RluA_PseudoU_synthase"/>
</dbReference>
<dbReference type="InterPro" id="IPR006145">
    <property type="entry name" value="PsdUridine_synth_RsuA/RluA"/>
</dbReference>
<proteinExistence type="evidence at transcript level"/>
<evidence type="ECO:0000256" key="1">
    <source>
        <dbReference type="ARBA" id="ARBA00000073"/>
    </source>
</evidence>
<accession>B8LRV2</accession>
<dbReference type="PANTHER" id="PTHR21600">
    <property type="entry name" value="MITOCHONDRIAL RNA PSEUDOURIDINE SYNTHASE"/>
    <property type="match status" value="1"/>
</dbReference>
<dbReference type="PROSITE" id="PS01129">
    <property type="entry name" value="PSI_RLU"/>
    <property type="match status" value="1"/>
</dbReference>
<evidence type="ECO:0000256" key="2">
    <source>
        <dbReference type="SAM" id="MobiDB-lite"/>
    </source>
</evidence>
<reference evidence="4" key="1">
    <citation type="submission" date="2007-06" db="EMBL/GenBank/DDBJ databases">
        <title>Full length cDNA sequences from Sitka Spruce (Picea sitchensis).</title>
        <authorList>
            <person name="Ralph S.G."/>
            <person name="Chun H.E."/>
            <person name="Liao N."/>
            <person name="Ali J."/>
            <person name="Reid K."/>
            <person name="Kolosova N."/>
            <person name="Cooper N."/>
            <person name="Cullis C."/>
            <person name="Jancsik S."/>
            <person name="Moore R."/>
            <person name="Mayo M."/>
            <person name="Wagner S."/>
            <person name="Holt R.A."/>
            <person name="Jones S.J.M."/>
            <person name="Marra M.A."/>
            <person name="Ritland C.E."/>
            <person name="Ritland K."/>
            <person name="Bohlmann J."/>
        </authorList>
    </citation>
    <scope>NUCLEOTIDE SEQUENCE</scope>
    <source>
        <tissue evidence="4">Bark</tissue>
    </source>
</reference>
<comment type="catalytic activity">
    <reaction evidence="1">
        <text>a uridine in RNA = a pseudouridine in RNA</text>
        <dbReference type="Rhea" id="RHEA:48348"/>
        <dbReference type="Rhea" id="RHEA-COMP:12068"/>
        <dbReference type="Rhea" id="RHEA-COMP:12069"/>
        <dbReference type="ChEBI" id="CHEBI:65314"/>
        <dbReference type="ChEBI" id="CHEBI:65315"/>
    </reaction>
</comment>
<feature type="compositionally biased region" description="Polar residues" evidence="2">
    <location>
        <begin position="7"/>
        <end position="21"/>
    </location>
</feature>
<dbReference type="PANTHER" id="PTHR21600:SF47">
    <property type="entry name" value="RNA PSEUDOURIDINE SYNTHASE 1"/>
    <property type="match status" value="1"/>
</dbReference>